<dbReference type="GO" id="GO:0005737">
    <property type="term" value="C:cytoplasm"/>
    <property type="evidence" value="ECO:0007669"/>
    <property type="project" value="TreeGrafter"/>
</dbReference>
<evidence type="ECO:0000259" key="5">
    <source>
        <dbReference type="PROSITE" id="PS50075"/>
    </source>
</evidence>
<dbReference type="Gene3D" id="3.30.300.30">
    <property type="match status" value="1"/>
</dbReference>
<protein>
    <recommendedName>
        <fullName evidence="5">Carrier domain-containing protein</fullName>
    </recommendedName>
</protein>
<name>A0A9W4UG62_9PLEO</name>
<dbReference type="PANTHER" id="PTHR45527:SF11">
    <property type="entry name" value="NONRIBOSOMAL PEPTIDE SYNTHETASE 5"/>
    <property type="match status" value="1"/>
</dbReference>
<comment type="caution">
    <text evidence="6">The sequence shown here is derived from an EMBL/GenBank/DDBJ whole genome shotgun (WGS) entry which is preliminary data.</text>
</comment>
<keyword evidence="2" id="KW-0597">Phosphoprotein</keyword>
<dbReference type="GO" id="GO:0044550">
    <property type="term" value="P:secondary metabolite biosynthetic process"/>
    <property type="evidence" value="ECO:0007669"/>
    <property type="project" value="TreeGrafter"/>
</dbReference>
<evidence type="ECO:0000256" key="4">
    <source>
        <dbReference type="ARBA" id="ARBA00029454"/>
    </source>
</evidence>
<reference evidence="6" key="1">
    <citation type="submission" date="2023-01" db="EMBL/GenBank/DDBJ databases">
        <authorList>
            <person name="Van Ghelder C."/>
            <person name="Rancurel C."/>
        </authorList>
    </citation>
    <scope>NUCLEOTIDE SEQUENCE</scope>
    <source>
        <strain evidence="6">CNCM I-4278</strain>
    </source>
</reference>
<dbReference type="Pfam" id="PF00501">
    <property type="entry name" value="AMP-binding"/>
    <property type="match status" value="1"/>
</dbReference>
<dbReference type="Pfam" id="PF00668">
    <property type="entry name" value="Condensation"/>
    <property type="match status" value="2"/>
</dbReference>
<dbReference type="SUPFAM" id="SSF56801">
    <property type="entry name" value="Acetyl-CoA synthetase-like"/>
    <property type="match status" value="1"/>
</dbReference>
<dbReference type="InterPro" id="IPR023213">
    <property type="entry name" value="CAT-like_dom_sf"/>
</dbReference>
<dbReference type="InterPro" id="IPR020845">
    <property type="entry name" value="AMP-binding_CS"/>
</dbReference>
<dbReference type="InterPro" id="IPR000873">
    <property type="entry name" value="AMP-dep_synth/lig_dom"/>
</dbReference>
<dbReference type="InterPro" id="IPR042099">
    <property type="entry name" value="ANL_N_sf"/>
</dbReference>
<evidence type="ECO:0000313" key="7">
    <source>
        <dbReference type="Proteomes" id="UP001152607"/>
    </source>
</evidence>
<dbReference type="InterPro" id="IPR045851">
    <property type="entry name" value="AMP-bd_C_sf"/>
</dbReference>
<dbReference type="InterPro" id="IPR036736">
    <property type="entry name" value="ACP-like_sf"/>
</dbReference>
<dbReference type="EMBL" id="CAOQHR010000004">
    <property type="protein sequence ID" value="CAI6334286.1"/>
    <property type="molecule type" value="Genomic_DNA"/>
</dbReference>
<sequence length="1597" mass="178064">MIKLPRTDDCLPESMGLSASNSPKHDLLQELSIALNVSTLQLDCTASFIRNGGDSLSAIKVVSSCRSRGLDITVAMLMSSGTINHLIENVKSLHSLSISPDILPGSSQGSKRKSLTDSIHAIRTENQKRPKTCEATHTQLSLIHGSKTLAGRNVVQYFETYHTKDVHRIRDAWRAVVASEPIFRTTFRPSKQNLQLVEHDDAAKFAWEEIEANSPEDARSLLNDHHFSTDFVGASFKVVHFQSDAGIRKSTVIWSIHHALIDGYSSMLILNNHRNSLKNRPVLAGISFTRLMSQFAATRGLWESEGRSFWASQKIEIERAKSQLLLPKQEVPFRAVYAKQDVDLKVDWESMHEHARHNEVTVASIFYAAWALALSHYVGSSHVCFGVVFSGRSLPLAGAATAVGPLINTLPFQILLEPQQDIGNYLRSVFKHAVDLDKHQWTIPERGIERAFDSTLNIHFESPILQPSPVEMLEAPYTNVISDLPLSVNIHMDENIQLFYHEHHFNSNDMMRLGRQFATAVRTLMRPNQTVRGCFQAQLSSYKHELWENGNCYSSLTLRSSPAWEQSLVSLFTAVSATNPTQTAVEKGEMTVTYYQLKEMTDMVAKQLSSHINPGEVICVHADRTINWIVAIFGVLKAGCVYCPLDAGLPNQARSQLFQQSGSRLFLIGDGASKDLRPATCELLLSVDDMLMPGLESPSFKTKASPYGPLRFPNPSAPAYLCFTSGSTGTPKGVLCSHRSLVAFQKDFNVRLRSRPRWRIGQVMSPAFDGSIHEIFSALSYGSTLVLGGSSDPFGHLHKVNAAILTPSIARHLNPHDFHTLTILYLVGEAVPQDVCDSWASKVSLYNMYGPTEATCGATIKRLYPQQPVTLGRPNPSTRIYILDSRKNLVPPGVIGEIYLAGVQVSKGYINKPSETRRRFSSDSIMAIDREMMYATGDRGYWNQEKELQFCGRNDRQIKLKGYRVDLDDIEVRIKNAIRSCTAAAVVYNAQNQELLAQIQPQDLELSIVRKELALILPIYCLPRHITAIQELPQTNAGKIDYKVILNSMVTEQASRMDSKVSSLSPSDSRILSVVIGIWKDILKLPPTTSINSDSSFLELGGDSLLQLQLANRLSDYFGYTIPLSCIALSPTLDDLVRNLMKTPIAKEDAEQAAIDTFSVSPMEEYWSDRYKTTGGSPAFNVTAMFELGTSVNSRQLIDSWNTMLRRHDIFRCRYISAAGGKPHRSYHDTSPTVNVNLKTMSRKDIRKITEKIFDLEHDHLIRISATPTQLIIVASHIICDYSSLQTMLEEVSQLYRGISLDAPKQYCDHQRIITPPTTGELSFWEDYLGNLPLSRYANGRNWHAPGNKPAGTSHFCRIPTRIFERLKVFASREKITPHQIVLAAVALALQPSDSEDIDVVLGAPYLGRSRHNAEGIVGLFLEPIAIRIRYPANTSCSGGVLPTAELPSFLKQVRTSSQNAICNAVPWHEVLKTVGSARSESQVFDIMVSYHPNFGAMKMANVDAQPCYTWTSGAKFKLMVEFLVVNHRTLLMRLEYEQHCFDELEIRAVNKCIIESLTGILGIQDKLESSGSAAEGYQDESEILGEDLFGKNMGEI</sequence>
<dbReference type="NCBIfam" id="TIGR01733">
    <property type="entry name" value="AA-adenyl-dom"/>
    <property type="match status" value="1"/>
</dbReference>
<evidence type="ECO:0000256" key="1">
    <source>
        <dbReference type="ARBA" id="ARBA00022450"/>
    </source>
</evidence>
<proteinExistence type="inferred from homology"/>
<dbReference type="Gene3D" id="3.40.50.12780">
    <property type="entry name" value="N-terminal domain of ligase-like"/>
    <property type="match status" value="1"/>
</dbReference>
<dbReference type="InterPro" id="IPR009081">
    <property type="entry name" value="PP-bd_ACP"/>
</dbReference>
<evidence type="ECO:0000256" key="2">
    <source>
        <dbReference type="ARBA" id="ARBA00022553"/>
    </source>
</evidence>
<dbReference type="SMART" id="SM00823">
    <property type="entry name" value="PKS_PP"/>
    <property type="match status" value="1"/>
</dbReference>
<dbReference type="Pfam" id="PF00550">
    <property type="entry name" value="PP-binding"/>
    <property type="match status" value="2"/>
</dbReference>
<dbReference type="PROSITE" id="PS00012">
    <property type="entry name" value="PHOSPHOPANTETHEINE"/>
    <property type="match status" value="1"/>
</dbReference>
<feature type="domain" description="Carrier" evidence="5">
    <location>
        <begin position="18"/>
        <end position="94"/>
    </location>
</feature>
<dbReference type="SUPFAM" id="SSF52777">
    <property type="entry name" value="CoA-dependent acyltransferases"/>
    <property type="match status" value="4"/>
</dbReference>
<keyword evidence="3" id="KW-0436">Ligase</keyword>
<evidence type="ECO:0000256" key="3">
    <source>
        <dbReference type="ARBA" id="ARBA00022598"/>
    </source>
</evidence>
<dbReference type="GO" id="GO:0043041">
    <property type="term" value="P:amino acid activation for nonribosomal peptide biosynthetic process"/>
    <property type="evidence" value="ECO:0007669"/>
    <property type="project" value="TreeGrafter"/>
</dbReference>
<comment type="similarity">
    <text evidence="4">Belongs to the NRP synthetase family.</text>
</comment>
<evidence type="ECO:0000313" key="6">
    <source>
        <dbReference type="EMBL" id="CAI6334286.1"/>
    </source>
</evidence>
<dbReference type="InterPro" id="IPR020806">
    <property type="entry name" value="PKS_PP-bd"/>
</dbReference>
<dbReference type="InterPro" id="IPR001242">
    <property type="entry name" value="Condensation_dom"/>
</dbReference>
<dbReference type="InterPro" id="IPR006162">
    <property type="entry name" value="Ppantetheine_attach_site"/>
</dbReference>
<keyword evidence="7" id="KW-1185">Reference proteome</keyword>
<dbReference type="PROSITE" id="PS50075">
    <property type="entry name" value="CARRIER"/>
    <property type="match status" value="2"/>
</dbReference>
<dbReference type="Gene3D" id="3.30.559.10">
    <property type="entry name" value="Chloramphenicol acetyltransferase-like domain"/>
    <property type="match status" value="2"/>
</dbReference>
<dbReference type="SUPFAM" id="SSF47336">
    <property type="entry name" value="ACP-like"/>
    <property type="match status" value="2"/>
</dbReference>
<dbReference type="InterPro" id="IPR010071">
    <property type="entry name" value="AA_adenyl_dom"/>
</dbReference>
<dbReference type="PANTHER" id="PTHR45527">
    <property type="entry name" value="NONRIBOSOMAL PEPTIDE SYNTHETASE"/>
    <property type="match status" value="1"/>
</dbReference>
<dbReference type="OrthoDB" id="416786at2759"/>
<dbReference type="CDD" id="cd19537">
    <property type="entry name" value="C_NRPS-like"/>
    <property type="match status" value="1"/>
</dbReference>
<accession>A0A9W4UG62</accession>
<dbReference type="GO" id="GO:0016874">
    <property type="term" value="F:ligase activity"/>
    <property type="evidence" value="ECO:0007669"/>
    <property type="project" value="UniProtKB-KW"/>
</dbReference>
<gene>
    <name evidence="6" type="ORF">PDIGIT_LOCUS7343</name>
</gene>
<dbReference type="Gene3D" id="3.30.559.30">
    <property type="entry name" value="Nonribosomal peptide synthetase, condensation domain"/>
    <property type="match status" value="2"/>
</dbReference>
<dbReference type="Proteomes" id="UP001152607">
    <property type="component" value="Unassembled WGS sequence"/>
</dbReference>
<organism evidence="6 7">
    <name type="scientific">Periconia digitata</name>
    <dbReference type="NCBI Taxonomy" id="1303443"/>
    <lineage>
        <taxon>Eukaryota</taxon>
        <taxon>Fungi</taxon>
        <taxon>Dikarya</taxon>
        <taxon>Ascomycota</taxon>
        <taxon>Pezizomycotina</taxon>
        <taxon>Dothideomycetes</taxon>
        <taxon>Pleosporomycetidae</taxon>
        <taxon>Pleosporales</taxon>
        <taxon>Massarineae</taxon>
        <taxon>Periconiaceae</taxon>
        <taxon>Periconia</taxon>
    </lineage>
</organism>
<feature type="domain" description="Carrier" evidence="5">
    <location>
        <begin position="1069"/>
        <end position="1144"/>
    </location>
</feature>
<dbReference type="Gene3D" id="1.10.1200.10">
    <property type="entry name" value="ACP-like"/>
    <property type="match status" value="2"/>
</dbReference>
<dbReference type="GO" id="GO:0031177">
    <property type="term" value="F:phosphopantetheine binding"/>
    <property type="evidence" value="ECO:0007669"/>
    <property type="project" value="InterPro"/>
</dbReference>
<dbReference type="PROSITE" id="PS00455">
    <property type="entry name" value="AMP_BINDING"/>
    <property type="match status" value="1"/>
</dbReference>
<keyword evidence="1" id="KW-0596">Phosphopantetheine</keyword>